<protein>
    <recommendedName>
        <fullName evidence="3">HD/PDEase domain-containing protein</fullName>
    </recommendedName>
</protein>
<comment type="caution">
    <text evidence="1">The sequence shown here is derived from an EMBL/GenBank/DDBJ whole genome shotgun (WGS) entry which is preliminary data.</text>
</comment>
<name>A0A162LR34_9PROT</name>
<evidence type="ECO:0000313" key="1">
    <source>
        <dbReference type="EMBL" id="KYO56382.1"/>
    </source>
</evidence>
<dbReference type="AlphaFoldDB" id="A0A162LR34"/>
<dbReference type="PANTHER" id="PTHR11373:SF4">
    <property type="entry name" value="DEOXYNUCLEOSIDE TRIPHOSPHATE TRIPHOSPHOHYDROLASE SAMHD1"/>
    <property type="match status" value="1"/>
</dbReference>
<reference evidence="1 2" key="1">
    <citation type="submission" date="2015-12" db="EMBL/GenBank/DDBJ databases">
        <title>Genome sequence of Tistrella mobilis MCCC 1A02139.</title>
        <authorList>
            <person name="Lu L."/>
            <person name="Lai Q."/>
            <person name="Shao Z."/>
            <person name="Qian P."/>
        </authorList>
    </citation>
    <scope>NUCLEOTIDE SEQUENCE [LARGE SCALE GENOMIC DNA]</scope>
    <source>
        <strain evidence="1 2">MCCC 1A02139</strain>
    </source>
</reference>
<evidence type="ECO:0000313" key="2">
    <source>
        <dbReference type="Proteomes" id="UP000075787"/>
    </source>
</evidence>
<dbReference type="EMBL" id="LPZR01000045">
    <property type="protein sequence ID" value="KYO56382.1"/>
    <property type="molecule type" value="Genomic_DNA"/>
</dbReference>
<dbReference type="Proteomes" id="UP000075787">
    <property type="component" value="Unassembled WGS sequence"/>
</dbReference>
<dbReference type="SUPFAM" id="SSF109604">
    <property type="entry name" value="HD-domain/PDEase-like"/>
    <property type="match status" value="1"/>
</dbReference>
<sequence length="496" mass="54221">MVWPGRRLVLTEAEAEVIATRPFQRLRRLRQIGLYGHAAPLADHTRYAHTIGTVWWTAELMRSLDDPAADSDGPRHLAAMRQILADEGASLDLVVRLFALIHDIALLPFGHTLRFQLGLIHGADSFTRCFRRAVDNIGDEIRPNMADRPSAEALLWHLELAVAVAHAPRLLAGHTPAIGGPRLDTEVTDRLMPVLTFVYDLVHGVYGADIIDVCWRDLFAGGRVWDLPASLPVAGQIIVCRPGDPAWPAPGRTMPASIFRYGIQAMDGDRVLMDRLTDLSATLDLRYEVAEKAFFHPRKCAADTMLDKALRSVDDHGGGDLSAGRPPFTDLDLLEMGDDAFLDLVAQREAAIGEGVRAARDLQAGRIWPEMVHLDGRGLAALEDQVCDSLTAPAGRSSAERRLAGELGIPAEHVALRLAPRRMQAKAPDTPIGWRNGQAIPFDRLCREQGLPLSAASLPMRYAGLRDLSLYVREGATVAPITAGRLIEILRGVACA</sequence>
<dbReference type="PANTHER" id="PTHR11373">
    <property type="entry name" value="DEOXYNUCLEOSIDE TRIPHOSPHATE TRIPHOSPHOHYDROLASE"/>
    <property type="match status" value="1"/>
</dbReference>
<dbReference type="GO" id="GO:0006203">
    <property type="term" value="P:dGTP catabolic process"/>
    <property type="evidence" value="ECO:0007669"/>
    <property type="project" value="TreeGrafter"/>
</dbReference>
<accession>A0A162LR34</accession>
<gene>
    <name evidence="1" type="ORF">AUP44_22315</name>
</gene>
<dbReference type="Gene3D" id="1.10.3210.10">
    <property type="entry name" value="Hypothetical protein af1432"/>
    <property type="match status" value="1"/>
</dbReference>
<dbReference type="InterPro" id="IPR050135">
    <property type="entry name" value="dGTPase-like"/>
</dbReference>
<organism evidence="1 2">
    <name type="scientific">Tistrella mobilis</name>
    <dbReference type="NCBI Taxonomy" id="171437"/>
    <lineage>
        <taxon>Bacteria</taxon>
        <taxon>Pseudomonadati</taxon>
        <taxon>Pseudomonadota</taxon>
        <taxon>Alphaproteobacteria</taxon>
        <taxon>Geminicoccales</taxon>
        <taxon>Geminicoccaceae</taxon>
        <taxon>Tistrella</taxon>
    </lineage>
</organism>
<proteinExistence type="predicted"/>
<dbReference type="GO" id="GO:0008832">
    <property type="term" value="F:dGTPase activity"/>
    <property type="evidence" value="ECO:0007669"/>
    <property type="project" value="TreeGrafter"/>
</dbReference>
<evidence type="ECO:0008006" key="3">
    <source>
        <dbReference type="Google" id="ProtNLM"/>
    </source>
</evidence>